<gene>
    <name evidence="2" type="ORF">SAMN02982990_02726</name>
</gene>
<evidence type="ECO:0000313" key="2">
    <source>
        <dbReference type="EMBL" id="SCZ67357.1"/>
    </source>
</evidence>
<protein>
    <submittedName>
        <fullName evidence="2">Uncharacterized protein</fullName>
    </submittedName>
</protein>
<dbReference type="AlphaFoldDB" id="A0A1G5R046"/>
<proteinExistence type="predicted"/>
<dbReference type="GeneID" id="80223694"/>
<evidence type="ECO:0000313" key="3">
    <source>
        <dbReference type="Proteomes" id="UP000183223"/>
    </source>
</evidence>
<dbReference type="Proteomes" id="UP000183223">
    <property type="component" value="Unassembled WGS sequence"/>
</dbReference>
<accession>A0A1G5R046</accession>
<evidence type="ECO:0000256" key="1">
    <source>
        <dbReference type="SAM" id="MobiDB-lite"/>
    </source>
</evidence>
<organism evidence="2 3">
    <name type="scientific">Photorhabdus luminescens</name>
    <name type="common">Xenorhabdus luminescens</name>
    <dbReference type="NCBI Taxonomy" id="29488"/>
    <lineage>
        <taxon>Bacteria</taxon>
        <taxon>Pseudomonadati</taxon>
        <taxon>Pseudomonadota</taxon>
        <taxon>Gammaproteobacteria</taxon>
        <taxon>Enterobacterales</taxon>
        <taxon>Morganellaceae</taxon>
        <taxon>Photorhabdus</taxon>
    </lineage>
</organism>
<sequence>MKSILGAELDNDECSESDYQHSPEYNNGKGKRGLKKGTLYL</sequence>
<reference evidence="3" key="1">
    <citation type="submission" date="2016-10" db="EMBL/GenBank/DDBJ databases">
        <authorList>
            <person name="Varghese N."/>
            <person name="Submissions S."/>
        </authorList>
    </citation>
    <scope>NUCLEOTIDE SEQUENCE [LARGE SCALE GENOMIC DNA]</scope>
    <source>
        <strain evidence="3">ATCC 29999</strain>
    </source>
</reference>
<feature type="region of interest" description="Disordered" evidence="1">
    <location>
        <begin position="1"/>
        <end position="41"/>
    </location>
</feature>
<name>A0A1G5R046_PHOLU</name>
<dbReference type="RefSeq" id="WP_279615329.1">
    <property type="nucleotide sequence ID" value="NZ_CAWQXX010000040.1"/>
</dbReference>
<keyword evidence="3" id="KW-1185">Reference proteome</keyword>
<dbReference type="EMBL" id="FMWJ01000012">
    <property type="protein sequence ID" value="SCZ67357.1"/>
    <property type="molecule type" value="Genomic_DNA"/>
</dbReference>